<dbReference type="Proteomes" id="UP000576225">
    <property type="component" value="Unassembled WGS sequence"/>
</dbReference>
<evidence type="ECO:0000313" key="7">
    <source>
        <dbReference type="EMBL" id="PVY37191.1"/>
    </source>
</evidence>
<accession>A0A2U1ALL4</accession>
<evidence type="ECO:0000256" key="3">
    <source>
        <dbReference type="ARBA" id="ARBA00022490"/>
    </source>
</evidence>
<organism evidence="7 8">
    <name type="scientific">Victivallis vadensis</name>
    <dbReference type="NCBI Taxonomy" id="172901"/>
    <lineage>
        <taxon>Bacteria</taxon>
        <taxon>Pseudomonadati</taxon>
        <taxon>Lentisphaerota</taxon>
        <taxon>Lentisphaeria</taxon>
        <taxon>Victivallales</taxon>
        <taxon>Victivallaceae</taxon>
        <taxon>Victivallis</taxon>
    </lineage>
</organism>
<sequence>MKERVFTVRNKAGIHCRPSSVILNTINKEFPYHHFWVETSDGQETELNSILTLISLGLTVGSKAVLRVEGPDEDAAVNRIGDLFEHEFDFPPR</sequence>
<evidence type="ECO:0000259" key="5">
    <source>
        <dbReference type="PROSITE" id="PS51350"/>
    </source>
</evidence>
<evidence type="ECO:0000256" key="2">
    <source>
        <dbReference type="ARBA" id="ARBA00010736"/>
    </source>
</evidence>
<reference evidence="6 9" key="2">
    <citation type="submission" date="2020-04" db="EMBL/GenBank/DDBJ databases">
        <authorList>
            <person name="Hitch T.C.A."/>
            <person name="Wylensek D."/>
            <person name="Clavel T."/>
        </authorList>
    </citation>
    <scope>NUCLEOTIDE SEQUENCE [LARGE SCALE GENOMIC DNA]</scope>
    <source>
        <strain evidence="6 9">COR2-253-APC-1A</strain>
    </source>
</reference>
<evidence type="ECO:0000256" key="4">
    <source>
        <dbReference type="ARBA" id="ARBA00022683"/>
    </source>
</evidence>
<comment type="caution">
    <text evidence="7">The sequence shown here is derived from an EMBL/GenBank/DDBJ whole genome shotgun (WGS) entry which is preliminary data.</text>
</comment>
<gene>
    <name evidence="7" type="ORF">C8D82_13229</name>
    <name evidence="6" type="ORF">HF882_19840</name>
</gene>
<dbReference type="SUPFAM" id="SSF55594">
    <property type="entry name" value="HPr-like"/>
    <property type="match status" value="1"/>
</dbReference>
<evidence type="ECO:0000313" key="9">
    <source>
        <dbReference type="Proteomes" id="UP000576225"/>
    </source>
</evidence>
<proteinExistence type="inferred from homology"/>
<dbReference type="InterPro" id="IPR050399">
    <property type="entry name" value="HPr"/>
</dbReference>
<dbReference type="GeneID" id="78296665"/>
<dbReference type="PRINTS" id="PR00107">
    <property type="entry name" value="PHOSPHOCPHPR"/>
</dbReference>
<comment type="subcellular location">
    <subcellularLocation>
        <location evidence="1">Cytoplasm</location>
    </subcellularLocation>
</comment>
<dbReference type="InterPro" id="IPR000032">
    <property type="entry name" value="HPr-like"/>
</dbReference>
<dbReference type="PROSITE" id="PS00589">
    <property type="entry name" value="PTS_HPR_SER"/>
    <property type="match status" value="1"/>
</dbReference>
<dbReference type="Gene3D" id="3.30.1340.10">
    <property type="entry name" value="HPr-like"/>
    <property type="match status" value="1"/>
</dbReference>
<feature type="domain" description="HPr" evidence="5">
    <location>
        <begin position="1"/>
        <end position="91"/>
    </location>
</feature>
<dbReference type="PANTHER" id="PTHR33705:SF2">
    <property type="entry name" value="PHOSPHOCARRIER PROTEIN NPR"/>
    <property type="match status" value="1"/>
</dbReference>
<dbReference type="InterPro" id="IPR002114">
    <property type="entry name" value="PTS_HPr_Ser_P_site"/>
</dbReference>
<comment type="similarity">
    <text evidence="2">Belongs to the HPr family.</text>
</comment>
<dbReference type="PANTHER" id="PTHR33705">
    <property type="entry name" value="PHOSPHOCARRIER PROTEIN HPR"/>
    <property type="match status" value="1"/>
</dbReference>
<reference evidence="7 8" key="1">
    <citation type="submission" date="2018-04" db="EMBL/GenBank/DDBJ databases">
        <title>Genomic Encyclopedia of Type Strains, Phase IV (KMG-IV): sequencing the most valuable type-strain genomes for metagenomic binning, comparative biology and taxonomic classification.</title>
        <authorList>
            <person name="Goeker M."/>
        </authorList>
    </citation>
    <scope>NUCLEOTIDE SEQUENCE [LARGE SCALE GENOMIC DNA]</scope>
    <source>
        <strain evidence="7 8">DSM 14823</strain>
    </source>
</reference>
<dbReference type="NCBIfam" id="TIGR01003">
    <property type="entry name" value="PTS_HPr_family"/>
    <property type="match status" value="1"/>
</dbReference>
<keyword evidence="8" id="KW-1185">Reference proteome</keyword>
<evidence type="ECO:0000256" key="1">
    <source>
        <dbReference type="ARBA" id="ARBA00004496"/>
    </source>
</evidence>
<keyword evidence="3" id="KW-0963">Cytoplasm</keyword>
<name>A0A2U1ALL4_9BACT</name>
<dbReference type="EMBL" id="QEKH01000032">
    <property type="protein sequence ID" value="PVY37191.1"/>
    <property type="molecule type" value="Genomic_DNA"/>
</dbReference>
<dbReference type="AlphaFoldDB" id="A0A2U1ALL4"/>
<dbReference type="RefSeq" id="WP_165833141.1">
    <property type="nucleotide sequence ID" value="NZ_CAJKCJ010000055.1"/>
</dbReference>
<dbReference type="PROSITE" id="PS51350">
    <property type="entry name" value="PTS_HPR_DOM"/>
    <property type="match status" value="1"/>
</dbReference>
<protein>
    <submittedName>
        <fullName evidence="6 7">Phosphocarrier protein</fullName>
    </submittedName>
</protein>
<dbReference type="Pfam" id="PF00381">
    <property type="entry name" value="PTS-HPr"/>
    <property type="match status" value="1"/>
</dbReference>
<dbReference type="Proteomes" id="UP000245959">
    <property type="component" value="Unassembled WGS sequence"/>
</dbReference>
<evidence type="ECO:0000313" key="6">
    <source>
        <dbReference type="EMBL" id="NMD88842.1"/>
    </source>
</evidence>
<dbReference type="EMBL" id="JABAEW010000061">
    <property type="protein sequence ID" value="NMD88842.1"/>
    <property type="molecule type" value="Genomic_DNA"/>
</dbReference>
<evidence type="ECO:0000313" key="8">
    <source>
        <dbReference type="Proteomes" id="UP000245959"/>
    </source>
</evidence>
<keyword evidence="4" id="KW-0598">Phosphotransferase system</keyword>
<dbReference type="InterPro" id="IPR035895">
    <property type="entry name" value="HPr-like_sf"/>
</dbReference>
<dbReference type="GO" id="GO:0005737">
    <property type="term" value="C:cytoplasm"/>
    <property type="evidence" value="ECO:0007669"/>
    <property type="project" value="UniProtKB-SubCell"/>
</dbReference>
<dbReference type="GO" id="GO:0009401">
    <property type="term" value="P:phosphoenolpyruvate-dependent sugar phosphotransferase system"/>
    <property type="evidence" value="ECO:0007669"/>
    <property type="project" value="UniProtKB-KW"/>
</dbReference>